<dbReference type="Proteomes" id="UP001153332">
    <property type="component" value="Unassembled WGS sequence"/>
</dbReference>
<name>A0ACC2JNI3_9PEZI</name>
<reference evidence="1" key="1">
    <citation type="submission" date="2022-12" db="EMBL/GenBank/DDBJ databases">
        <title>Genome Sequence of Lasiodiplodia mahajangana.</title>
        <authorList>
            <person name="Buettner E."/>
        </authorList>
    </citation>
    <scope>NUCLEOTIDE SEQUENCE</scope>
    <source>
        <strain evidence="1">VT137</strain>
    </source>
</reference>
<comment type="caution">
    <text evidence="1">The sequence shown here is derived from an EMBL/GenBank/DDBJ whole genome shotgun (WGS) entry which is preliminary data.</text>
</comment>
<dbReference type="EMBL" id="JAPUUL010000925">
    <property type="protein sequence ID" value="KAJ8128897.1"/>
    <property type="molecule type" value="Genomic_DNA"/>
</dbReference>
<organism evidence="1 2">
    <name type="scientific">Lasiodiplodia mahajangana</name>
    <dbReference type="NCBI Taxonomy" id="1108764"/>
    <lineage>
        <taxon>Eukaryota</taxon>
        <taxon>Fungi</taxon>
        <taxon>Dikarya</taxon>
        <taxon>Ascomycota</taxon>
        <taxon>Pezizomycotina</taxon>
        <taxon>Dothideomycetes</taxon>
        <taxon>Dothideomycetes incertae sedis</taxon>
        <taxon>Botryosphaeriales</taxon>
        <taxon>Botryosphaeriaceae</taxon>
        <taxon>Lasiodiplodia</taxon>
    </lineage>
</organism>
<keyword evidence="2" id="KW-1185">Reference proteome</keyword>
<protein>
    <submittedName>
        <fullName evidence="1">Uncharacterized protein</fullName>
    </submittedName>
</protein>
<accession>A0ACC2JNI3</accession>
<gene>
    <name evidence="1" type="ORF">O1611_g4734</name>
</gene>
<evidence type="ECO:0000313" key="2">
    <source>
        <dbReference type="Proteomes" id="UP001153332"/>
    </source>
</evidence>
<evidence type="ECO:0000313" key="1">
    <source>
        <dbReference type="EMBL" id="KAJ8128897.1"/>
    </source>
</evidence>
<sequence>MKAETMTNWPSRSVVASGPTATIRPTPTEPGTDASILTSAEPVSTFGTGTDSTVAVPGAVCTTARIVEGSEGAISVRACPWSARLQDQSSEYETGLVRSGIRNECDETKPSCKKCDAFSVVCCYGSKFSPEGLLAKQSFRVHIGTTSPSVMQSPPAPLPVSGSRHSLETYQLVARDISLIERFQRRTVWTLGTGATHHVYAAKTLPLAFTNPLLMHAVLAMAEMHDLAMGPFGSRKPYSLTYHWYHAVSSMRQYLNNPIAPSECDLLWVSANLIGIGSLACVEERSPEEAWPLRPPSPADLSCLSLCGGQKLIAQLISPMTEDSAFYLPAMEMCNLSNWVSGLSTAETEGEERSTQWLPKEFEAFFGVSFSHSHSCTMSNDNNRRDDDGGLQYDQDNNINQDRTRGINNIQMNPYHAAVKAAVELFERELDEENFLMHVSFVRALDAPFRQLLIDKDEKAMLVLLYWYAKMCDRRVWWLWKKCCIEGLAICRYLERAWTAPVAEVGLSLLERPMMRLMAALQGTV</sequence>
<proteinExistence type="predicted"/>